<evidence type="ECO:0000256" key="8">
    <source>
        <dbReference type="ARBA" id="ARBA00023136"/>
    </source>
</evidence>
<evidence type="ECO:0000256" key="5">
    <source>
        <dbReference type="ARBA" id="ARBA00022490"/>
    </source>
</evidence>
<evidence type="ECO:0000256" key="6">
    <source>
        <dbReference type="ARBA" id="ARBA00022553"/>
    </source>
</evidence>
<dbReference type="SMART" id="SM00055">
    <property type="entry name" value="FCH"/>
    <property type="match status" value="1"/>
</dbReference>
<dbReference type="InterPro" id="IPR001060">
    <property type="entry name" value="FCH_dom"/>
</dbReference>
<evidence type="ECO:0000256" key="12">
    <source>
        <dbReference type="PROSITE-ProRule" id="PRU01077"/>
    </source>
</evidence>
<keyword evidence="8" id="KW-0472">Membrane</keyword>
<evidence type="ECO:0000256" key="9">
    <source>
        <dbReference type="ARBA" id="ARBA00055545"/>
    </source>
</evidence>
<dbReference type="GO" id="GO:0007010">
    <property type="term" value="P:cytoskeleton organization"/>
    <property type="evidence" value="ECO:0007669"/>
    <property type="project" value="TreeGrafter"/>
</dbReference>
<evidence type="ECO:0000259" key="14">
    <source>
        <dbReference type="PROSITE" id="PS50002"/>
    </source>
</evidence>
<dbReference type="InterPro" id="IPR036028">
    <property type="entry name" value="SH3-like_dom_sf"/>
</dbReference>
<evidence type="ECO:0000256" key="2">
    <source>
        <dbReference type="ARBA" id="ARBA00004496"/>
    </source>
</evidence>
<proteinExistence type="predicted"/>
<dbReference type="GO" id="GO:0030100">
    <property type="term" value="P:regulation of endocytosis"/>
    <property type="evidence" value="ECO:0007669"/>
    <property type="project" value="TreeGrafter"/>
</dbReference>
<evidence type="ECO:0000256" key="7">
    <source>
        <dbReference type="ARBA" id="ARBA00023054"/>
    </source>
</evidence>
<keyword evidence="7 12" id="KW-0175">Coiled coil</keyword>
<organism evidence="16 17">
    <name type="scientific">Pleurodeles waltl</name>
    <name type="common">Iberian ribbed newt</name>
    <dbReference type="NCBI Taxonomy" id="8319"/>
    <lineage>
        <taxon>Eukaryota</taxon>
        <taxon>Metazoa</taxon>
        <taxon>Chordata</taxon>
        <taxon>Craniata</taxon>
        <taxon>Vertebrata</taxon>
        <taxon>Euteleostomi</taxon>
        <taxon>Amphibia</taxon>
        <taxon>Batrachia</taxon>
        <taxon>Caudata</taxon>
        <taxon>Salamandroidea</taxon>
        <taxon>Salamandridae</taxon>
        <taxon>Pleurodelinae</taxon>
        <taxon>Pleurodeles</taxon>
    </lineage>
</organism>
<comment type="caution">
    <text evidence="16">The sequence shown here is derived from an EMBL/GenBank/DDBJ whole genome shotgun (WGS) entry which is preliminary data.</text>
</comment>
<dbReference type="Pfam" id="PF00611">
    <property type="entry name" value="FCH"/>
    <property type="match status" value="1"/>
</dbReference>
<dbReference type="InterPro" id="IPR027267">
    <property type="entry name" value="AH/BAR_dom_sf"/>
</dbReference>
<keyword evidence="5" id="KW-0963">Cytoplasm</keyword>
<dbReference type="GO" id="GO:0005886">
    <property type="term" value="C:plasma membrane"/>
    <property type="evidence" value="ECO:0007669"/>
    <property type="project" value="UniProtKB-SubCell"/>
</dbReference>
<dbReference type="Proteomes" id="UP001066276">
    <property type="component" value="Chromosome 7"/>
</dbReference>
<dbReference type="GO" id="GO:0005768">
    <property type="term" value="C:endosome"/>
    <property type="evidence" value="ECO:0007669"/>
    <property type="project" value="TreeGrafter"/>
</dbReference>
<gene>
    <name evidence="16" type="ORF">NDU88_010127</name>
</gene>
<evidence type="ECO:0000256" key="10">
    <source>
        <dbReference type="ARBA" id="ARBA00064966"/>
    </source>
</evidence>
<feature type="domain" description="F-BAR" evidence="15">
    <location>
        <begin position="11"/>
        <end position="282"/>
    </location>
</feature>
<dbReference type="FunFam" id="1.20.1270.60:FF:000009">
    <property type="entry name" value="Protein kinase C and casein kinase substrate in neurons 2"/>
    <property type="match status" value="1"/>
</dbReference>
<evidence type="ECO:0000259" key="15">
    <source>
        <dbReference type="PROSITE" id="PS51741"/>
    </source>
</evidence>
<feature type="region of interest" description="Disordered" evidence="13">
    <location>
        <begin position="166"/>
        <end position="192"/>
    </location>
</feature>
<dbReference type="Gene3D" id="1.20.1270.60">
    <property type="entry name" value="Arfaptin homology (AH) domain/BAR domain"/>
    <property type="match status" value="1"/>
</dbReference>
<dbReference type="InterPro" id="IPR031160">
    <property type="entry name" value="F_BAR_dom"/>
</dbReference>
<keyword evidence="4" id="KW-1003">Cell membrane</keyword>
<comment type="function">
    <text evidence="9">Plays a role in endocytosis and regulates internalization of plasma membrane proteins. Overexpression impairs internalization of SLC2A1/GLUT1 and TRPV4 and increases the levels of SLC2A1/GLUT1 and TRPV4 at the cell membrane. Inhibits the TRPV4 calcium channel activity.</text>
</comment>
<accession>A0AAV7PXX3</accession>
<dbReference type="PROSITE" id="PS51741">
    <property type="entry name" value="F_BAR"/>
    <property type="match status" value="1"/>
</dbReference>
<dbReference type="GO" id="GO:0005543">
    <property type="term" value="F:phospholipid binding"/>
    <property type="evidence" value="ECO:0007669"/>
    <property type="project" value="TreeGrafter"/>
</dbReference>
<dbReference type="PRINTS" id="PR00452">
    <property type="entry name" value="SH3DOMAIN"/>
</dbReference>
<dbReference type="SUPFAM" id="SSF103657">
    <property type="entry name" value="BAR/IMD domain-like"/>
    <property type="match status" value="1"/>
</dbReference>
<dbReference type="EMBL" id="JANPWB010000011">
    <property type="protein sequence ID" value="KAJ1131794.1"/>
    <property type="molecule type" value="Genomic_DNA"/>
</dbReference>
<dbReference type="PANTHER" id="PTHR23065:SF22">
    <property type="entry name" value="PROTEIN KINASE C AND CASEIN KINASE SUBSTRATE IN NEURONS PROTEIN 3"/>
    <property type="match status" value="1"/>
</dbReference>
<evidence type="ECO:0000256" key="1">
    <source>
        <dbReference type="ARBA" id="ARBA00004413"/>
    </source>
</evidence>
<comment type="subunit">
    <text evidence="10">Homodimer. May form heterooligomers with other PACSINs. Interacts (via SH3 domain) with DNM1, SYNJ1 and WASL. Interacts with TRPV4.</text>
</comment>
<dbReference type="CDD" id="cd07655">
    <property type="entry name" value="F-BAR_PACSIN"/>
    <property type="match status" value="1"/>
</dbReference>
<evidence type="ECO:0000256" key="11">
    <source>
        <dbReference type="PROSITE-ProRule" id="PRU00192"/>
    </source>
</evidence>
<protein>
    <submittedName>
        <fullName evidence="16">Uncharacterized protein</fullName>
    </submittedName>
</protein>
<keyword evidence="17" id="KW-1185">Reference proteome</keyword>
<dbReference type="SMART" id="SM00326">
    <property type="entry name" value="SH3"/>
    <property type="match status" value="1"/>
</dbReference>
<dbReference type="GO" id="GO:0097320">
    <property type="term" value="P:plasma membrane tubulation"/>
    <property type="evidence" value="ECO:0007669"/>
    <property type="project" value="TreeGrafter"/>
</dbReference>
<keyword evidence="3 11" id="KW-0728">SH3 domain</keyword>
<dbReference type="Pfam" id="PF14604">
    <property type="entry name" value="SH3_9"/>
    <property type="match status" value="1"/>
</dbReference>
<name>A0AAV7PXX3_PLEWA</name>
<reference evidence="16" key="1">
    <citation type="journal article" date="2022" name="bioRxiv">
        <title>Sequencing and chromosome-scale assembly of the giantPleurodeles waltlgenome.</title>
        <authorList>
            <person name="Brown T."/>
            <person name="Elewa A."/>
            <person name="Iarovenko S."/>
            <person name="Subramanian E."/>
            <person name="Araus A.J."/>
            <person name="Petzold A."/>
            <person name="Susuki M."/>
            <person name="Suzuki K.-i.T."/>
            <person name="Hayashi T."/>
            <person name="Toyoda A."/>
            <person name="Oliveira C."/>
            <person name="Osipova E."/>
            <person name="Leigh N.D."/>
            <person name="Simon A."/>
            <person name="Yun M.H."/>
        </authorList>
    </citation>
    <scope>NUCLEOTIDE SEQUENCE</scope>
    <source>
        <strain evidence="16">20211129_DDA</strain>
        <tissue evidence="16">Liver</tissue>
    </source>
</reference>
<feature type="compositionally biased region" description="Basic and acidic residues" evidence="13">
    <location>
        <begin position="172"/>
        <end position="192"/>
    </location>
</feature>
<dbReference type="AlphaFoldDB" id="A0AAV7PXX3"/>
<dbReference type="PANTHER" id="PTHR23065">
    <property type="entry name" value="PROLINE-SERINE-THREONINE PHOSPHATASE INTERACTING PROTEIN 1"/>
    <property type="match status" value="1"/>
</dbReference>
<evidence type="ECO:0000256" key="3">
    <source>
        <dbReference type="ARBA" id="ARBA00022443"/>
    </source>
</evidence>
<evidence type="ECO:0000313" key="17">
    <source>
        <dbReference type="Proteomes" id="UP001066276"/>
    </source>
</evidence>
<sequence>MSDIYSEVAEDEVTTHSFWMPNQYSSTVKRLDEGYRVCDDIAACFQDRAKIEKQYAQQMEEWARKWKPLVDNSPMYGSLLTAWQAFMTAAERLSDLHVGIQKTLVTDDGDRIRTWQKDTYHRKLFGGFKESYELESGFFKAQKPWVKKFKKVEKSKNAFHKACKKQQVATMRDNHSKGNPDVSVDKQRKLQEEREKCDQVTEKVKQRYEKALQDLNRYNPKYMEEMETVFEQSQQHEQKRILFLKDALMSIHEHLDITSNESIQAVYQDLKQAILSVKDQDDLRWWRNRHGPGMMMNWPQFEEWNPEKERQIVKKKKAKEPDKVRLRSITPTEGSMTRPPVNVPGVRVRAVYDYVGQEADELSFNAGEELTKIEDEDEQGWCKGITTRGQVGLYPANYVEVVPK</sequence>
<comment type="subcellular location">
    <subcellularLocation>
        <location evidence="1">Cell membrane</location>
        <topology evidence="1">Peripheral membrane protein</topology>
        <orientation evidence="1">Cytoplasmic side</orientation>
    </subcellularLocation>
    <subcellularLocation>
        <location evidence="2">Cytoplasm</location>
    </subcellularLocation>
</comment>
<evidence type="ECO:0000313" key="16">
    <source>
        <dbReference type="EMBL" id="KAJ1131794.1"/>
    </source>
</evidence>
<evidence type="ECO:0000256" key="13">
    <source>
        <dbReference type="SAM" id="MobiDB-lite"/>
    </source>
</evidence>
<feature type="domain" description="SH3" evidence="14">
    <location>
        <begin position="343"/>
        <end position="404"/>
    </location>
</feature>
<dbReference type="Gene3D" id="2.30.30.40">
    <property type="entry name" value="SH3 Domains"/>
    <property type="match status" value="1"/>
</dbReference>
<dbReference type="FunFam" id="2.30.30.40:FF:000014">
    <property type="entry name" value="Kinase C and casein kinase substrate in neurons protein"/>
    <property type="match status" value="1"/>
</dbReference>
<evidence type="ECO:0000256" key="4">
    <source>
        <dbReference type="ARBA" id="ARBA00022475"/>
    </source>
</evidence>
<dbReference type="InterPro" id="IPR001452">
    <property type="entry name" value="SH3_domain"/>
</dbReference>
<dbReference type="SUPFAM" id="SSF50044">
    <property type="entry name" value="SH3-domain"/>
    <property type="match status" value="1"/>
</dbReference>
<dbReference type="PROSITE" id="PS50002">
    <property type="entry name" value="SH3"/>
    <property type="match status" value="1"/>
</dbReference>
<keyword evidence="6" id="KW-0597">Phosphoprotein</keyword>